<keyword evidence="2" id="KW-1185">Reference proteome</keyword>
<name>A0A4Y2VAA6_ARAVE</name>
<comment type="caution">
    <text evidence="1">The sequence shown here is derived from an EMBL/GenBank/DDBJ whole genome shotgun (WGS) entry which is preliminary data.</text>
</comment>
<evidence type="ECO:0000313" key="1">
    <source>
        <dbReference type="EMBL" id="GBO22235.1"/>
    </source>
</evidence>
<organism evidence="1 2">
    <name type="scientific">Araneus ventricosus</name>
    <name type="common">Orbweaver spider</name>
    <name type="synonym">Epeira ventricosa</name>
    <dbReference type="NCBI Taxonomy" id="182803"/>
    <lineage>
        <taxon>Eukaryota</taxon>
        <taxon>Metazoa</taxon>
        <taxon>Ecdysozoa</taxon>
        <taxon>Arthropoda</taxon>
        <taxon>Chelicerata</taxon>
        <taxon>Arachnida</taxon>
        <taxon>Araneae</taxon>
        <taxon>Araneomorphae</taxon>
        <taxon>Entelegynae</taxon>
        <taxon>Araneoidea</taxon>
        <taxon>Araneidae</taxon>
        <taxon>Araneus</taxon>
    </lineage>
</organism>
<dbReference type="EMBL" id="BGPR01045343">
    <property type="protein sequence ID" value="GBO22235.1"/>
    <property type="molecule type" value="Genomic_DNA"/>
</dbReference>
<gene>
    <name evidence="1" type="ORF">AVEN_14434_1</name>
</gene>
<proteinExistence type="predicted"/>
<accession>A0A4Y2VAA6</accession>
<protein>
    <submittedName>
        <fullName evidence="1">Uncharacterized protein</fullName>
    </submittedName>
</protein>
<reference evidence="1 2" key="1">
    <citation type="journal article" date="2019" name="Sci. Rep.">
        <title>Orb-weaving spider Araneus ventricosus genome elucidates the spidroin gene catalogue.</title>
        <authorList>
            <person name="Kono N."/>
            <person name="Nakamura H."/>
            <person name="Ohtoshi R."/>
            <person name="Moran D.A.P."/>
            <person name="Shinohara A."/>
            <person name="Yoshida Y."/>
            <person name="Fujiwara M."/>
            <person name="Mori M."/>
            <person name="Tomita M."/>
            <person name="Arakawa K."/>
        </authorList>
    </citation>
    <scope>NUCLEOTIDE SEQUENCE [LARGE SCALE GENOMIC DNA]</scope>
</reference>
<dbReference type="Proteomes" id="UP000499080">
    <property type="component" value="Unassembled WGS sequence"/>
</dbReference>
<feature type="non-terminal residue" evidence="1">
    <location>
        <position position="49"/>
    </location>
</feature>
<evidence type="ECO:0000313" key="2">
    <source>
        <dbReference type="Proteomes" id="UP000499080"/>
    </source>
</evidence>
<sequence>MDENVPCNIVQRYETEMQDFSRQFLPSVCYSPGKLNGTNWCLRKKITKA</sequence>
<dbReference type="AlphaFoldDB" id="A0A4Y2VAA6"/>